<evidence type="ECO:0000313" key="2">
    <source>
        <dbReference type="EMBL" id="AKH46085.1"/>
    </source>
</evidence>
<reference evidence="2" key="2">
    <citation type="submission" date="2015-03" db="EMBL/GenBank/DDBJ databases">
        <authorList>
            <person name="Chow C.-E.T."/>
            <person name="Winget D.M."/>
            <person name="White R.A.III."/>
            <person name="Hallam S.J."/>
            <person name="Suttle C.A."/>
        </authorList>
    </citation>
    <scope>NUCLEOTIDE SEQUENCE</scope>
    <source>
        <strain evidence="2">Anoxic3_4</strain>
    </source>
</reference>
<dbReference type="Pfam" id="PF12684">
    <property type="entry name" value="DUF3799"/>
    <property type="match status" value="1"/>
</dbReference>
<accession>A0A0F7L2J8</accession>
<evidence type="ECO:0000259" key="1">
    <source>
        <dbReference type="Pfam" id="PF12684"/>
    </source>
</evidence>
<feature type="domain" description="Putative exodeoxyribonuclease 8 PDDEXK-like" evidence="1">
    <location>
        <begin position="161"/>
        <end position="254"/>
    </location>
</feature>
<proteinExistence type="predicted"/>
<name>A0A0F7L2J8_9VIRU</name>
<dbReference type="Gene3D" id="3.90.320.10">
    <property type="match status" value="1"/>
</dbReference>
<protein>
    <recommendedName>
        <fullName evidence="1">Putative exodeoxyribonuclease 8 PDDEXK-like domain-containing protein</fullName>
    </recommendedName>
</protein>
<organism evidence="2">
    <name type="scientific">uncultured marine virus</name>
    <dbReference type="NCBI Taxonomy" id="186617"/>
    <lineage>
        <taxon>Viruses</taxon>
        <taxon>environmental samples</taxon>
    </lineage>
</organism>
<dbReference type="InterPro" id="IPR024432">
    <property type="entry name" value="Put_RecE_PDDEXK-like_dom"/>
</dbReference>
<dbReference type="EMBL" id="KR029579">
    <property type="protein sequence ID" value="AKH46085.1"/>
    <property type="molecule type" value="Genomic_DNA"/>
</dbReference>
<reference evidence="2" key="1">
    <citation type="journal article" date="2015" name="Front. Microbiol.">
        <title>Combining genomic sequencing methods to explore viral diversity and reveal potential virus-host interactions.</title>
        <authorList>
            <person name="Chow C.E."/>
            <person name="Winget D.M."/>
            <person name="White R.A.III."/>
            <person name="Hallam S.J."/>
            <person name="Suttle C.A."/>
        </authorList>
    </citation>
    <scope>NUCLEOTIDE SEQUENCE</scope>
    <source>
        <strain evidence="2">Anoxic3_4</strain>
    </source>
</reference>
<sequence>MRQSARIFFRRLRVLPLSVFLFLKNDSNELRRKNKNILTFHKLKDFLEKGSAYYKAKYIDLLGRDITSDAFTVGRALEDKLKLGEDWGDKYEVVARRGSESEKEQLTKTQGRQVEDGVFELNVNPLFTYEPKNASQYISIEYQGMVVGGEIDELQLTPWKEHAGVIADIKTTKSLDSIREYMPSYIKQLAFYQFLVEKKHGKRLPGLIKAVSKESVAKSEMFYASPDVLYEHRDWIERGIAELKNCTEKNLWGKLTWDVCRKHDDLWGLVKQDSFTILGNQKVYASTDLPF</sequence>
<dbReference type="InterPro" id="IPR011604">
    <property type="entry name" value="PDDEXK-like_dom_sf"/>
</dbReference>